<feature type="chain" id="PRO_5009744102" description="Protein IcmL-like protein" evidence="1">
    <location>
        <begin position="24"/>
        <end position="150"/>
    </location>
</feature>
<gene>
    <name evidence="2" type="ORF">BN59_03638</name>
</gene>
<organism evidence="2 3">
    <name type="scientific">Legionella massiliensis</name>
    <dbReference type="NCBI Taxonomy" id="1034943"/>
    <lineage>
        <taxon>Bacteria</taxon>
        <taxon>Pseudomonadati</taxon>
        <taxon>Pseudomonadota</taxon>
        <taxon>Gammaproteobacteria</taxon>
        <taxon>Legionellales</taxon>
        <taxon>Legionellaceae</taxon>
        <taxon>Legionella</taxon>
    </lineage>
</organism>
<dbReference type="EMBL" id="CCSB01000004">
    <property type="protein sequence ID" value="CDZ79320.1"/>
    <property type="molecule type" value="Genomic_DNA"/>
</dbReference>
<dbReference type="AlphaFoldDB" id="A0A078KY29"/>
<accession>A0A078KY29</accession>
<sequence length="150" mass="17268">MFKLLVLRLMIILSLSASPLAYAFTNNEVADWAQKVLMNTLSVSYLTTVKEDKEAAKYFSHAAWVPMYDFFLNESNIMKAYKLTIHPRPLTTPTLVEERCFESPCWRVDQNYDVPELHLNIAFSLLITSKATYGEAPLIVQSLNMKVQHY</sequence>
<dbReference type="Proteomes" id="UP000044071">
    <property type="component" value="Unassembled WGS sequence"/>
</dbReference>
<dbReference type="eggNOG" id="ENOG5031E4D">
    <property type="taxonomic scope" value="Bacteria"/>
</dbReference>
<name>A0A078KY29_9GAMM</name>
<evidence type="ECO:0000313" key="2">
    <source>
        <dbReference type="EMBL" id="CDZ79320.1"/>
    </source>
</evidence>
<dbReference type="STRING" id="1034943.BN59_03638"/>
<keyword evidence="1" id="KW-0732">Signal</keyword>
<proteinExistence type="predicted"/>
<evidence type="ECO:0008006" key="4">
    <source>
        <dbReference type="Google" id="ProtNLM"/>
    </source>
</evidence>
<reference evidence="2 3" key="1">
    <citation type="submission" date="2014-06" db="EMBL/GenBank/DDBJ databases">
        <authorList>
            <person name="Urmite Genomes Urmite Genomes"/>
        </authorList>
    </citation>
    <scope>NUCLEOTIDE SEQUENCE [LARGE SCALE GENOMIC DNA]</scope>
</reference>
<dbReference type="RefSeq" id="WP_044012533.1">
    <property type="nucleotide sequence ID" value="NZ_CCVW01000004.1"/>
</dbReference>
<keyword evidence="3" id="KW-1185">Reference proteome</keyword>
<feature type="signal peptide" evidence="1">
    <location>
        <begin position="1"/>
        <end position="23"/>
    </location>
</feature>
<evidence type="ECO:0000313" key="3">
    <source>
        <dbReference type="Proteomes" id="UP000044071"/>
    </source>
</evidence>
<protein>
    <recommendedName>
        <fullName evidence="4">Protein IcmL-like protein</fullName>
    </recommendedName>
</protein>
<evidence type="ECO:0000256" key="1">
    <source>
        <dbReference type="SAM" id="SignalP"/>
    </source>
</evidence>
<dbReference type="OrthoDB" id="5643754at2"/>